<sequence>MNASARAEVEKFLLGDRFSCLAGRSAWRQGGITHRHYERFGGVESARLLALDLAEFVGSADWDSRSFTSFIATFEDPRGLDEAGFEQHLWQQLQALHEYDAETHRWAEGYSSDAQSGEFAFSVAGHPFFVIGLHPNHVRLGRRPPFPMLAFNSHVQFRRIKAAGMWDRLADKIRKQDIKLQGDINPNLQEYEQLSEARRYSGSRKPADWQCPFRARSGVETGAGAAADAGTEAGAEHGHFRGPGTAPVEHGPAVPRIPHQAVHADSPAASAAMV</sequence>
<gene>
    <name evidence="2" type="ORF">SFRA_008360</name>
</gene>
<dbReference type="PANTHER" id="PTHR40045:SF1">
    <property type="entry name" value="YQCI_YCGG FAMILY PROTEIN"/>
    <property type="match status" value="1"/>
</dbReference>
<dbReference type="AlphaFoldDB" id="A0A3R7J6P4"/>
<proteinExistence type="predicted"/>
<dbReference type="EMBL" id="JNAD02000003">
    <property type="protein sequence ID" value="RKM97240.1"/>
    <property type="molecule type" value="Genomic_DNA"/>
</dbReference>
<reference evidence="2 3" key="1">
    <citation type="journal article" date="2014" name="Genome Announc.">
        <title>Draft Genome Sequence of Streptomyces fradiae ATCC 19609, a Strain Highly Sensitive to Antibiotics.</title>
        <authorList>
            <person name="Bekker O.B."/>
            <person name="Klimina K.M."/>
            <person name="Vatlin A.A."/>
            <person name="Zakharevich N.V."/>
            <person name="Kasianov A.S."/>
            <person name="Danilenko V.N."/>
        </authorList>
    </citation>
    <scope>NUCLEOTIDE SEQUENCE [LARGE SCALE GENOMIC DNA]</scope>
    <source>
        <strain evidence="2 3">ATCC 19609</strain>
    </source>
</reference>
<accession>A0A3R7J6P4</accession>
<dbReference type="RefSeq" id="WP_078648885.1">
    <property type="nucleotide sequence ID" value="NZ_CP134822.1"/>
</dbReference>
<evidence type="ECO:0000313" key="2">
    <source>
        <dbReference type="EMBL" id="RKM97240.1"/>
    </source>
</evidence>
<comment type="caution">
    <text evidence="2">The sequence shown here is derived from an EMBL/GenBank/DDBJ whole genome shotgun (WGS) entry which is preliminary data.</text>
</comment>
<feature type="compositionally biased region" description="Low complexity" evidence="1">
    <location>
        <begin position="220"/>
        <end position="233"/>
    </location>
</feature>
<evidence type="ECO:0000256" key="1">
    <source>
        <dbReference type="SAM" id="MobiDB-lite"/>
    </source>
</evidence>
<dbReference type="NCBIfam" id="NF041366">
    <property type="entry name" value="GntA_guanitoxin"/>
    <property type="match status" value="1"/>
</dbReference>
<dbReference type="OrthoDB" id="283514at2"/>
<evidence type="ECO:0000313" key="3">
    <source>
        <dbReference type="Proteomes" id="UP000028058"/>
    </source>
</evidence>
<keyword evidence="3" id="KW-1185">Reference proteome</keyword>
<feature type="region of interest" description="Disordered" evidence="1">
    <location>
        <begin position="220"/>
        <end position="253"/>
    </location>
</feature>
<name>A0A3R7J6P4_9ACTN</name>
<dbReference type="PANTHER" id="PTHR40045">
    <property type="entry name" value="YCGG FAMILY PROTEIN"/>
    <property type="match status" value="1"/>
</dbReference>
<dbReference type="Pfam" id="PF08892">
    <property type="entry name" value="YqcI_YcgG"/>
    <property type="match status" value="1"/>
</dbReference>
<dbReference type="Proteomes" id="UP000028058">
    <property type="component" value="Unassembled WGS sequence"/>
</dbReference>
<dbReference type="InterPro" id="IPR014988">
    <property type="entry name" value="Uncharacterised_YqcI/YcgG"/>
</dbReference>
<organism evidence="2 3">
    <name type="scientific">Streptomyces xinghaiensis</name>
    <dbReference type="NCBI Taxonomy" id="1038928"/>
    <lineage>
        <taxon>Bacteria</taxon>
        <taxon>Bacillati</taxon>
        <taxon>Actinomycetota</taxon>
        <taxon>Actinomycetes</taxon>
        <taxon>Kitasatosporales</taxon>
        <taxon>Streptomycetaceae</taxon>
        <taxon>Streptomyces</taxon>
    </lineage>
</organism>
<protein>
    <submittedName>
        <fullName evidence="2">YqcI/YcgG family protein</fullName>
    </submittedName>
</protein>